<dbReference type="AlphaFoldDB" id="A0A5N6X096"/>
<dbReference type="EMBL" id="ML741800">
    <property type="protein sequence ID" value="KAE8326413.1"/>
    <property type="molecule type" value="Genomic_DNA"/>
</dbReference>
<feature type="transmembrane region" description="Helical" evidence="1">
    <location>
        <begin position="90"/>
        <end position="111"/>
    </location>
</feature>
<evidence type="ECO:0000259" key="2">
    <source>
        <dbReference type="Pfam" id="PF20684"/>
    </source>
</evidence>
<protein>
    <recommendedName>
        <fullName evidence="2">Rhodopsin domain-containing protein</fullName>
    </recommendedName>
</protein>
<feature type="transmembrane region" description="Helical" evidence="1">
    <location>
        <begin position="14"/>
        <end position="33"/>
    </location>
</feature>
<feature type="domain" description="Rhodopsin" evidence="2">
    <location>
        <begin position="29"/>
        <end position="262"/>
    </location>
</feature>
<dbReference type="PANTHER" id="PTHR38794">
    <property type="entry name" value="INTEGRAL MEMBRANE PROTEIN"/>
    <property type="match status" value="1"/>
</dbReference>
<evidence type="ECO:0000313" key="4">
    <source>
        <dbReference type="Proteomes" id="UP000325945"/>
    </source>
</evidence>
<dbReference type="Pfam" id="PF20684">
    <property type="entry name" value="Fung_rhodopsin"/>
    <property type="match status" value="1"/>
</dbReference>
<proteinExistence type="predicted"/>
<evidence type="ECO:0000256" key="1">
    <source>
        <dbReference type="SAM" id="Phobius"/>
    </source>
</evidence>
<keyword evidence="1" id="KW-0472">Membrane</keyword>
<organism evidence="3 4">
    <name type="scientific">Aspergillus sergii</name>
    <dbReference type="NCBI Taxonomy" id="1034303"/>
    <lineage>
        <taxon>Eukaryota</taxon>
        <taxon>Fungi</taxon>
        <taxon>Dikarya</taxon>
        <taxon>Ascomycota</taxon>
        <taxon>Pezizomycotina</taxon>
        <taxon>Eurotiomycetes</taxon>
        <taxon>Eurotiomycetidae</taxon>
        <taxon>Eurotiales</taxon>
        <taxon>Aspergillaceae</taxon>
        <taxon>Aspergillus</taxon>
        <taxon>Aspergillus subgen. Circumdati</taxon>
    </lineage>
</organism>
<accession>A0A5N6X096</accession>
<sequence>MGRFTDTWKPAVNVLTWFLMVTAILSVFARLGTKYWIFRRWTTDDYLSIASMVICAAQSLVLSLATANGYGDRYDTLSETNIEHIMKAQYAATIFFILSMCFSKLALVHFIRSVTPAASDRRVASGLEALITLWAVIGVITSAFQCKPPQSWNYLSGQCFNITAWWDYIGVTNILTDGAIIAYAILIITRIQARWKKKVTLSTVFGLRIFVIIAIIGQLVYANRASDSSDPISGTWPLAICTQLTQCLSVVTACSPQFKPFMDSLRSTGLRVDAITRHDTSRIGYNYSSSHTKSQSHIQDQSGAEVHEMASIGRNKSYRHTATVITAKRDSDAGSDSSEAHIIREVRTWAVTASPRNSFRESSY</sequence>
<gene>
    <name evidence="3" type="ORF">BDV39DRAFT_206056</name>
</gene>
<dbReference type="PANTHER" id="PTHR38794:SF1">
    <property type="entry name" value="INTEGRAL MEMBRANE PROTEIN"/>
    <property type="match status" value="1"/>
</dbReference>
<name>A0A5N6X096_9EURO</name>
<reference evidence="4" key="1">
    <citation type="submission" date="2019-04" db="EMBL/GenBank/DDBJ databases">
        <title>Friends and foes A comparative genomics studyof 23 Aspergillus species from section Flavi.</title>
        <authorList>
            <consortium name="DOE Joint Genome Institute"/>
            <person name="Kjaerbolling I."/>
            <person name="Vesth T."/>
            <person name="Frisvad J.C."/>
            <person name="Nybo J.L."/>
            <person name="Theobald S."/>
            <person name="Kildgaard S."/>
            <person name="Isbrandt T."/>
            <person name="Kuo A."/>
            <person name="Sato A."/>
            <person name="Lyhne E.K."/>
            <person name="Kogle M.E."/>
            <person name="Wiebenga A."/>
            <person name="Kun R.S."/>
            <person name="Lubbers R.J."/>
            <person name="Makela M.R."/>
            <person name="Barry K."/>
            <person name="Chovatia M."/>
            <person name="Clum A."/>
            <person name="Daum C."/>
            <person name="Haridas S."/>
            <person name="He G."/>
            <person name="LaButti K."/>
            <person name="Lipzen A."/>
            <person name="Mondo S."/>
            <person name="Riley R."/>
            <person name="Salamov A."/>
            <person name="Simmons B.A."/>
            <person name="Magnuson J.K."/>
            <person name="Henrissat B."/>
            <person name="Mortensen U.H."/>
            <person name="Larsen T.O."/>
            <person name="Devries R.P."/>
            <person name="Grigoriev I.V."/>
            <person name="Machida M."/>
            <person name="Baker S.E."/>
            <person name="Andersen M.R."/>
        </authorList>
    </citation>
    <scope>NUCLEOTIDE SEQUENCE [LARGE SCALE GENOMIC DNA]</scope>
    <source>
        <strain evidence="4">CBS 130017</strain>
    </source>
</reference>
<keyword evidence="1" id="KW-0812">Transmembrane</keyword>
<dbReference type="Proteomes" id="UP000325945">
    <property type="component" value="Unassembled WGS sequence"/>
</dbReference>
<keyword evidence="4" id="KW-1185">Reference proteome</keyword>
<feature type="transmembrane region" description="Helical" evidence="1">
    <location>
        <begin position="199"/>
        <end position="221"/>
    </location>
</feature>
<evidence type="ECO:0000313" key="3">
    <source>
        <dbReference type="EMBL" id="KAE8326413.1"/>
    </source>
</evidence>
<feature type="transmembrane region" description="Helical" evidence="1">
    <location>
        <begin position="165"/>
        <end position="187"/>
    </location>
</feature>
<feature type="transmembrane region" description="Helical" evidence="1">
    <location>
        <begin position="45"/>
        <end position="70"/>
    </location>
</feature>
<dbReference type="InterPro" id="IPR049326">
    <property type="entry name" value="Rhodopsin_dom_fungi"/>
</dbReference>
<feature type="transmembrane region" description="Helical" evidence="1">
    <location>
        <begin position="123"/>
        <end position="145"/>
    </location>
</feature>
<keyword evidence="1" id="KW-1133">Transmembrane helix</keyword>